<dbReference type="InterPro" id="IPR016633">
    <property type="entry name" value="EarP"/>
</dbReference>
<protein>
    <recommendedName>
        <fullName evidence="5">Protein-arginine rhamnosyltransferase</fullName>
    </recommendedName>
    <alternativeName>
        <fullName evidence="6">EF-P arginine rhamnosyltransferase</fullName>
    </alternativeName>
</protein>
<keyword evidence="1" id="KW-0328">Glycosyltransferase</keyword>
<name>F2NTF9_TRES6</name>
<gene>
    <name evidence="8" type="ordered locus">Tresu_2078</name>
</gene>
<dbReference type="STRING" id="869209.Tresu_2078"/>
<sequence length="415" mass="48222">MEKIKKMPQIKKNLIKCFFMEITVLCKVVDNFGDIGVVFRLCRALSELKKNLEIRLVVSNLDSFAKISKGIDSTKTFQEFRGWKVFDWNDSALCKKEFSKNPPEFILECFQCGRPEWLEELLFSQQFNLNVQIVNVEYLTAESWADDFHLLKSGTRSAKIKKINFMPGFTKKTGGLILDKNFMRCLSEKKFALNLVKQNLDKKILSEDFSDSFKILIFSYPKNFDFLASAIKEFSFLKKIIVFVASGAGADSAKISLKKFKVDFVCLPFMQQEVWDAFLSLMDFSFVRGEDSFSRCCLFGNPFIWNIYSQEEEFHIVKLNAFLQKIKIPQIEKFSFLYNRSFKASCCPESLEILEEKKLPSELEKINSEMKTEILSLLKNYESLKPEFKKFSNEILKNGNLAENLLNLLETKIPR</sequence>
<dbReference type="KEGG" id="tsu:Tresu_2078"/>
<evidence type="ECO:0000256" key="2">
    <source>
        <dbReference type="ARBA" id="ARBA00022679"/>
    </source>
</evidence>
<evidence type="ECO:0000256" key="1">
    <source>
        <dbReference type="ARBA" id="ARBA00022676"/>
    </source>
</evidence>
<evidence type="ECO:0000256" key="5">
    <source>
        <dbReference type="ARBA" id="ARBA00024416"/>
    </source>
</evidence>
<keyword evidence="9" id="KW-1185">Reference proteome</keyword>
<dbReference type="OrthoDB" id="209085at2"/>
<evidence type="ECO:0000313" key="8">
    <source>
        <dbReference type="EMBL" id="AEB14948.1"/>
    </source>
</evidence>
<evidence type="ECO:0000256" key="4">
    <source>
        <dbReference type="ARBA" id="ARBA00024346"/>
    </source>
</evidence>
<evidence type="ECO:0000256" key="6">
    <source>
        <dbReference type="ARBA" id="ARBA00030025"/>
    </source>
</evidence>
<comment type="catalytic activity">
    <reaction evidence="7">
        <text>dTDP-beta-L-rhamnose + L-arginyl-[protein] = N(omega)-(alpha-L-rhamnosyl)-L-arginyl-[protein] + dTDP + H(+)</text>
        <dbReference type="Rhea" id="RHEA:66692"/>
        <dbReference type="Rhea" id="RHEA-COMP:10532"/>
        <dbReference type="Rhea" id="RHEA-COMP:17096"/>
        <dbReference type="ChEBI" id="CHEBI:15378"/>
        <dbReference type="ChEBI" id="CHEBI:29965"/>
        <dbReference type="ChEBI" id="CHEBI:57510"/>
        <dbReference type="ChEBI" id="CHEBI:58369"/>
        <dbReference type="ChEBI" id="CHEBI:167445"/>
    </reaction>
    <physiologicalReaction direction="left-to-right" evidence="7">
        <dbReference type="Rhea" id="RHEA:66693"/>
    </physiologicalReaction>
</comment>
<comment type="similarity">
    <text evidence="4">Belongs to the glycosyltransferase 104 family.</text>
</comment>
<reference evidence="9" key="2">
    <citation type="submission" date="2011-04" db="EMBL/GenBank/DDBJ databases">
        <title>The complete genome of chromosome of Treponema succinifaciens DSM 2489.</title>
        <authorList>
            <person name="Lucas S."/>
            <person name="Copeland A."/>
            <person name="Lapidus A."/>
            <person name="Bruce D."/>
            <person name="Goodwin L."/>
            <person name="Pitluck S."/>
            <person name="Peters L."/>
            <person name="Kyrpides N."/>
            <person name="Mavromatis K."/>
            <person name="Ivanova N."/>
            <person name="Ovchinnikova G."/>
            <person name="Teshima H."/>
            <person name="Detter J.C."/>
            <person name="Tapia R."/>
            <person name="Han C."/>
            <person name="Land M."/>
            <person name="Hauser L."/>
            <person name="Markowitz V."/>
            <person name="Cheng J.-F."/>
            <person name="Hugenholtz P."/>
            <person name="Woyke T."/>
            <person name="Wu D."/>
            <person name="Gronow S."/>
            <person name="Wellnitz S."/>
            <person name="Brambilla E."/>
            <person name="Klenk H.-P."/>
            <person name="Eisen J.A."/>
        </authorList>
    </citation>
    <scope>NUCLEOTIDE SEQUENCE [LARGE SCALE GENOMIC DNA]</scope>
    <source>
        <strain evidence="9">ATCC 33096 / DSM 2489 / 6091</strain>
    </source>
</reference>
<dbReference type="HOGENOM" id="CLU_060250_0_0_12"/>
<organism evidence="8 9">
    <name type="scientific">Treponema succinifaciens (strain ATCC 33096 / DSM 2489 / 6091)</name>
    <dbReference type="NCBI Taxonomy" id="869209"/>
    <lineage>
        <taxon>Bacteria</taxon>
        <taxon>Pseudomonadati</taxon>
        <taxon>Spirochaetota</taxon>
        <taxon>Spirochaetia</taxon>
        <taxon>Spirochaetales</taxon>
        <taxon>Treponemataceae</taxon>
        <taxon>Treponema</taxon>
    </lineage>
</organism>
<keyword evidence="2" id="KW-0808">Transferase</keyword>
<accession>F2NTF9</accession>
<evidence type="ECO:0000256" key="7">
    <source>
        <dbReference type="ARBA" id="ARBA00048472"/>
    </source>
</evidence>
<dbReference type="GO" id="GO:0106361">
    <property type="term" value="F:protein-arginine rhamnosyltransferase activity"/>
    <property type="evidence" value="ECO:0007669"/>
    <property type="project" value="InterPro"/>
</dbReference>
<reference evidence="8 9" key="1">
    <citation type="journal article" date="2011" name="Stand. Genomic Sci.">
        <title>Complete genome sequence of Treponema succinifaciens type strain (6091).</title>
        <authorList>
            <person name="Han C."/>
            <person name="Gronow S."/>
            <person name="Teshima H."/>
            <person name="Lapidus A."/>
            <person name="Nolan M."/>
            <person name="Lucas S."/>
            <person name="Hammon N."/>
            <person name="Deshpande S."/>
            <person name="Cheng J.F."/>
            <person name="Zeytun A."/>
            <person name="Tapia R."/>
            <person name="Goodwin L."/>
            <person name="Pitluck S."/>
            <person name="Liolios K."/>
            <person name="Pagani I."/>
            <person name="Ivanova N."/>
            <person name="Mavromatis K."/>
            <person name="Mikhailova N."/>
            <person name="Huntemann M."/>
            <person name="Pati A."/>
            <person name="Chen A."/>
            <person name="Palaniappan K."/>
            <person name="Land M."/>
            <person name="Hauser L."/>
            <person name="Brambilla E.M."/>
            <person name="Rohde M."/>
            <person name="Goker M."/>
            <person name="Woyke T."/>
            <person name="Bristow J."/>
            <person name="Eisen J.A."/>
            <person name="Markowitz V."/>
            <person name="Hugenholtz P."/>
            <person name="Kyrpides N.C."/>
            <person name="Klenk H.P."/>
            <person name="Detter J.C."/>
        </authorList>
    </citation>
    <scope>NUCLEOTIDE SEQUENCE [LARGE SCALE GENOMIC DNA]</scope>
    <source>
        <strain evidence="9">ATCC 33096 / DSM 2489 / 6091</strain>
    </source>
</reference>
<evidence type="ECO:0000256" key="3">
    <source>
        <dbReference type="ARBA" id="ARBA00024303"/>
    </source>
</evidence>
<dbReference type="Pfam" id="PF10093">
    <property type="entry name" value="EarP"/>
    <property type="match status" value="1"/>
</dbReference>
<dbReference type="eggNOG" id="COG4394">
    <property type="taxonomic scope" value="Bacteria"/>
</dbReference>
<proteinExistence type="inferred from homology"/>
<dbReference type="Proteomes" id="UP000006852">
    <property type="component" value="Chromosome"/>
</dbReference>
<dbReference type="AlphaFoldDB" id="F2NTF9"/>
<dbReference type="EMBL" id="CP002631">
    <property type="protein sequence ID" value="AEB14948.1"/>
    <property type="molecule type" value="Genomic_DNA"/>
</dbReference>
<evidence type="ECO:0000313" key="9">
    <source>
        <dbReference type="Proteomes" id="UP000006852"/>
    </source>
</evidence>
<comment type="function">
    <text evidence="3">Protein-arginine rhamnosyltransferase that catalyzes the transfer of a single rhamnose to elongation factor P (EF-P) on 'Lys-32', a modification required for EF-P-dependent rescue of polyproline stalled ribosomes.</text>
</comment>